<reference evidence="1" key="1">
    <citation type="submission" date="2020-02" db="EMBL/GenBank/DDBJ databases">
        <title>Genome sequencing of the panga catfish, Pangasius djambal.</title>
        <authorList>
            <person name="Wen M."/>
            <person name="Zahm M."/>
            <person name="Roques C."/>
            <person name="Cabau C."/>
            <person name="Klopp C."/>
            <person name="Donnadieu C."/>
            <person name="Jouanno E."/>
            <person name="Avarre J.-C."/>
            <person name="Campet M."/>
            <person name="Ha T."/>
            <person name="Dugue R."/>
            <person name="Lampietro C."/>
            <person name="Louis A."/>
            <person name="Herpin A."/>
            <person name="Echchiki A."/>
            <person name="Berthelot C."/>
            <person name="Parey E."/>
            <person name="Roest-Crollius H."/>
            <person name="Braasch I."/>
            <person name="Postlethwait J.H."/>
            <person name="Bobe J."/>
            <person name="Montfort J."/>
            <person name="Bouchez O."/>
            <person name="Begum T."/>
            <person name="Schartl M."/>
            <person name="Gustiano R."/>
            <person name="Guiguen Y."/>
        </authorList>
    </citation>
    <scope>NUCLEOTIDE SEQUENCE</scope>
    <source>
        <strain evidence="1">Pdj_M5554</strain>
    </source>
</reference>
<accession>A0ACC5YJR4</accession>
<evidence type="ECO:0000313" key="1">
    <source>
        <dbReference type="EMBL" id="MCJ8735904.1"/>
    </source>
</evidence>
<dbReference type="EMBL" id="CM040983">
    <property type="protein sequence ID" value="MCJ8735904.1"/>
    <property type="molecule type" value="Genomic_DNA"/>
</dbReference>
<protein>
    <submittedName>
        <fullName evidence="1">Uncharacterized protein</fullName>
    </submittedName>
</protein>
<sequence length="117" mass="13469">MPISLQRMSLDRGRKPEYPEETPESRGEHVRKAHTGQRRDSNPQPWRSIRAGLVSRVQRATQGVVRWQSGAQGRPEAGKDRAELRKHEHCHTDTNNQATAFSEHCFPKDFPKTEEQT</sequence>
<evidence type="ECO:0000313" key="2">
    <source>
        <dbReference type="Proteomes" id="UP000830395"/>
    </source>
</evidence>
<dbReference type="Proteomes" id="UP000830395">
    <property type="component" value="Chromosome 9"/>
</dbReference>
<name>A0ACC5YJR4_9TELE</name>
<proteinExistence type="predicted"/>
<gene>
    <name evidence="1" type="ORF">PDJAM_G00252720</name>
</gene>
<comment type="caution">
    <text evidence="1">The sequence shown here is derived from an EMBL/GenBank/DDBJ whole genome shotgun (WGS) entry which is preliminary data.</text>
</comment>
<keyword evidence="2" id="KW-1185">Reference proteome</keyword>
<organism evidence="1 2">
    <name type="scientific">Pangasius djambal</name>
    <dbReference type="NCBI Taxonomy" id="1691987"/>
    <lineage>
        <taxon>Eukaryota</taxon>
        <taxon>Metazoa</taxon>
        <taxon>Chordata</taxon>
        <taxon>Craniata</taxon>
        <taxon>Vertebrata</taxon>
        <taxon>Euteleostomi</taxon>
        <taxon>Actinopterygii</taxon>
        <taxon>Neopterygii</taxon>
        <taxon>Teleostei</taxon>
        <taxon>Ostariophysi</taxon>
        <taxon>Siluriformes</taxon>
        <taxon>Pangasiidae</taxon>
        <taxon>Pangasius</taxon>
    </lineage>
</organism>